<dbReference type="RefSeq" id="XP_009176632.1">
    <property type="nucleotide sequence ID" value="XM_009178368.1"/>
</dbReference>
<proteinExistence type="predicted"/>
<accession>A0A074Z8S5</accession>
<dbReference type="EMBL" id="KL597166">
    <property type="protein sequence ID" value="KER19620.1"/>
    <property type="molecule type" value="Genomic_DNA"/>
</dbReference>
<name>A0A074Z8S5_OPIVI</name>
<dbReference type="AlphaFoldDB" id="A0A074Z8S5"/>
<dbReference type="Proteomes" id="UP000054324">
    <property type="component" value="Unassembled WGS sequence"/>
</dbReference>
<reference evidence="1 2" key="1">
    <citation type="submission" date="2013-11" db="EMBL/GenBank/DDBJ databases">
        <title>Opisthorchis viverrini - life in the bile duct.</title>
        <authorList>
            <person name="Young N.D."/>
            <person name="Nagarajan N."/>
            <person name="Lin S.J."/>
            <person name="Korhonen P.K."/>
            <person name="Jex A.R."/>
            <person name="Hall R.S."/>
            <person name="Safavi-Hemami H."/>
            <person name="Kaewkong W."/>
            <person name="Bertrand D."/>
            <person name="Gao S."/>
            <person name="Seet Q."/>
            <person name="Wongkham S."/>
            <person name="Teh B.T."/>
            <person name="Wongkham C."/>
            <person name="Intapan P.M."/>
            <person name="Maleewong W."/>
            <person name="Yang X."/>
            <person name="Hu M."/>
            <person name="Wang Z."/>
            <person name="Hofmann A."/>
            <person name="Sternberg P.W."/>
            <person name="Tan P."/>
            <person name="Wang J."/>
            <person name="Gasser R.B."/>
        </authorList>
    </citation>
    <scope>NUCLEOTIDE SEQUENCE [LARGE SCALE GENOMIC DNA]</scope>
</reference>
<keyword evidence="2" id="KW-1185">Reference proteome</keyword>
<evidence type="ECO:0000313" key="1">
    <source>
        <dbReference type="EMBL" id="KER19620.1"/>
    </source>
</evidence>
<dbReference type="KEGG" id="ovi:T265_11657"/>
<sequence>MCCIHQAASCCNRYDIRDITIHPEGVLRFKSKVPQSSCGKGRILPVINKHNFERYTHLQINLVFTTDSTESLVYDIPQLKVLHTGRSLGSSRS</sequence>
<evidence type="ECO:0000313" key="2">
    <source>
        <dbReference type="Proteomes" id="UP000054324"/>
    </source>
</evidence>
<protein>
    <submittedName>
        <fullName evidence="1">Uncharacterized protein</fullName>
    </submittedName>
</protein>
<gene>
    <name evidence="1" type="ORF">T265_11657</name>
</gene>
<dbReference type="CTD" id="20325825"/>
<dbReference type="OrthoDB" id="9971251at2759"/>
<dbReference type="GeneID" id="20325825"/>
<organism evidence="1 2">
    <name type="scientific">Opisthorchis viverrini</name>
    <name type="common">Southeast Asian liver fluke</name>
    <dbReference type="NCBI Taxonomy" id="6198"/>
    <lineage>
        <taxon>Eukaryota</taxon>
        <taxon>Metazoa</taxon>
        <taxon>Spiralia</taxon>
        <taxon>Lophotrochozoa</taxon>
        <taxon>Platyhelminthes</taxon>
        <taxon>Trematoda</taxon>
        <taxon>Digenea</taxon>
        <taxon>Opisthorchiida</taxon>
        <taxon>Opisthorchiata</taxon>
        <taxon>Opisthorchiidae</taxon>
        <taxon>Opisthorchis</taxon>
    </lineage>
</organism>